<keyword evidence="6 10" id="KW-0067">ATP-binding</keyword>
<evidence type="ECO:0000313" key="11">
    <source>
        <dbReference type="Proteomes" id="UP000682811"/>
    </source>
</evidence>
<keyword evidence="3" id="KW-0813">Transport</keyword>
<evidence type="ECO:0000256" key="6">
    <source>
        <dbReference type="ARBA" id="ARBA00022840"/>
    </source>
</evidence>
<dbReference type="SUPFAM" id="SSF52540">
    <property type="entry name" value="P-loop containing nucleoside triphosphate hydrolases"/>
    <property type="match status" value="1"/>
</dbReference>
<organism evidence="10 11">
    <name type="scientific">Paenibacillus azoreducens</name>
    <dbReference type="NCBI Taxonomy" id="116718"/>
    <lineage>
        <taxon>Bacteria</taxon>
        <taxon>Bacillati</taxon>
        <taxon>Bacillota</taxon>
        <taxon>Bacilli</taxon>
        <taxon>Bacillales</taxon>
        <taxon>Paenibacillaceae</taxon>
        <taxon>Paenibacillus</taxon>
    </lineage>
</organism>
<evidence type="ECO:0000256" key="5">
    <source>
        <dbReference type="ARBA" id="ARBA00022741"/>
    </source>
</evidence>
<dbReference type="Proteomes" id="UP000682811">
    <property type="component" value="Unassembled WGS sequence"/>
</dbReference>
<evidence type="ECO:0000256" key="3">
    <source>
        <dbReference type="ARBA" id="ARBA00022448"/>
    </source>
</evidence>
<dbReference type="Pfam" id="PF00005">
    <property type="entry name" value="ABC_tran"/>
    <property type="match status" value="1"/>
</dbReference>
<dbReference type="InterPro" id="IPR003593">
    <property type="entry name" value="AAA+_ATPase"/>
</dbReference>
<dbReference type="RefSeq" id="WP_212981090.1">
    <property type="nucleotide sequence ID" value="NZ_AP025343.1"/>
</dbReference>
<dbReference type="InterPro" id="IPR027417">
    <property type="entry name" value="P-loop_NTPase"/>
</dbReference>
<dbReference type="SMART" id="SM00382">
    <property type="entry name" value="AAA"/>
    <property type="match status" value="1"/>
</dbReference>
<proteinExistence type="inferred from homology"/>
<dbReference type="PROSITE" id="PS00211">
    <property type="entry name" value="ABC_TRANSPORTER_1"/>
    <property type="match status" value="1"/>
</dbReference>
<dbReference type="GO" id="GO:0043190">
    <property type="term" value="C:ATP-binding cassette (ABC) transporter complex"/>
    <property type="evidence" value="ECO:0007669"/>
    <property type="project" value="TreeGrafter"/>
</dbReference>
<dbReference type="InterPro" id="IPR050095">
    <property type="entry name" value="ECF_ABC_transporter_ATP-bd"/>
</dbReference>
<evidence type="ECO:0000256" key="8">
    <source>
        <dbReference type="ARBA" id="ARBA00023136"/>
    </source>
</evidence>
<comment type="subcellular location">
    <subcellularLocation>
        <location evidence="1">Cell membrane</location>
        <topology evidence="1">Peripheral membrane protein</topology>
    </subcellularLocation>
</comment>
<keyword evidence="7" id="KW-1278">Translocase</keyword>
<comment type="similarity">
    <text evidence="2">Belongs to the ABC transporter superfamily.</text>
</comment>
<dbReference type="GO" id="GO:0005524">
    <property type="term" value="F:ATP binding"/>
    <property type="evidence" value="ECO:0007669"/>
    <property type="project" value="UniProtKB-KW"/>
</dbReference>
<evidence type="ECO:0000256" key="4">
    <source>
        <dbReference type="ARBA" id="ARBA00022475"/>
    </source>
</evidence>
<dbReference type="Gene3D" id="3.40.50.300">
    <property type="entry name" value="P-loop containing nucleotide triphosphate hydrolases"/>
    <property type="match status" value="1"/>
</dbReference>
<dbReference type="PANTHER" id="PTHR43553:SF27">
    <property type="entry name" value="ENERGY-COUPLING FACTOR TRANSPORTER ATP-BINDING PROTEIN ECFA2"/>
    <property type="match status" value="1"/>
</dbReference>
<protein>
    <submittedName>
        <fullName evidence="10">Energy-coupling factor transporter ATP-binding protein EcfA2</fullName>
    </submittedName>
</protein>
<keyword evidence="5" id="KW-0547">Nucleotide-binding</keyword>
<evidence type="ECO:0000256" key="1">
    <source>
        <dbReference type="ARBA" id="ARBA00004202"/>
    </source>
</evidence>
<dbReference type="PANTHER" id="PTHR43553">
    <property type="entry name" value="HEAVY METAL TRANSPORTER"/>
    <property type="match status" value="1"/>
</dbReference>
<feature type="domain" description="ABC transporter" evidence="9">
    <location>
        <begin position="3"/>
        <end position="239"/>
    </location>
</feature>
<dbReference type="InterPro" id="IPR003439">
    <property type="entry name" value="ABC_transporter-like_ATP-bd"/>
</dbReference>
<dbReference type="AlphaFoldDB" id="A0A920CU60"/>
<reference evidence="10 11" key="1">
    <citation type="submission" date="2021-03" db="EMBL/GenBank/DDBJ databases">
        <title>Antimicrobial resistance genes in bacteria isolated from Japanese honey, and their potential for conferring macrolide and lincosamide resistance in the American foulbrood pathogen Paenibacillus larvae.</title>
        <authorList>
            <person name="Okamoto M."/>
            <person name="Kumagai M."/>
            <person name="Kanamori H."/>
            <person name="Takamatsu D."/>
        </authorList>
    </citation>
    <scope>NUCLEOTIDE SEQUENCE [LARGE SCALE GENOMIC DNA]</scope>
    <source>
        <strain evidence="10 11">J34TS1</strain>
    </source>
</reference>
<accession>A0A920CU60</accession>
<dbReference type="GO" id="GO:0015087">
    <property type="term" value="F:cobalt ion transmembrane transporter activity"/>
    <property type="evidence" value="ECO:0007669"/>
    <property type="project" value="UniProtKB-ARBA"/>
</dbReference>
<dbReference type="PROSITE" id="PS50893">
    <property type="entry name" value="ABC_TRANSPORTER_2"/>
    <property type="match status" value="1"/>
</dbReference>
<gene>
    <name evidence="10" type="primary">ecfAB</name>
    <name evidence="10" type="ORF">J34TS1_57750</name>
</gene>
<evidence type="ECO:0000259" key="9">
    <source>
        <dbReference type="PROSITE" id="PS50893"/>
    </source>
</evidence>
<keyword evidence="4" id="KW-1003">Cell membrane</keyword>
<name>A0A920CU60_9BACL</name>
<dbReference type="CDD" id="cd03225">
    <property type="entry name" value="ABC_cobalt_CbiO_domain1"/>
    <property type="match status" value="1"/>
</dbReference>
<keyword evidence="11" id="KW-1185">Reference proteome</keyword>
<dbReference type="GO" id="GO:0042626">
    <property type="term" value="F:ATPase-coupled transmembrane transporter activity"/>
    <property type="evidence" value="ECO:0007669"/>
    <property type="project" value="TreeGrafter"/>
</dbReference>
<dbReference type="InterPro" id="IPR015856">
    <property type="entry name" value="ABC_transpr_CbiO/EcfA_su"/>
</dbReference>
<dbReference type="FunFam" id="3.40.50.300:FF:000224">
    <property type="entry name" value="Energy-coupling factor transporter ATP-binding protein EcfA"/>
    <property type="match status" value="1"/>
</dbReference>
<evidence type="ECO:0000313" key="10">
    <source>
        <dbReference type="EMBL" id="GIO51010.1"/>
    </source>
</evidence>
<dbReference type="InterPro" id="IPR017871">
    <property type="entry name" value="ABC_transporter-like_CS"/>
</dbReference>
<comment type="caution">
    <text evidence="10">The sequence shown here is derived from an EMBL/GenBank/DDBJ whole genome shotgun (WGS) entry which is preliminary data.</text>
</comment>
<dbReference type="EMBL" id="BORT01000042">
    <property type="protein sequence ID" value="GIO51010.1"/>
    <property type="molecule type" value="Genomic_DNA"/>
</dbReference>
<evidence type="ECO:0000256" key="2">
    <source>
        <dbReference type="ARBA" id="ARBA00005417"/>
    </source>
</evidence>
<keyword evidence="8" id="KW-0472">Membrane</keyword>
<dbReference type="GO" id="GO:0016887">
    <property type="term" value="F:ATP hydrolysis activity"/>
    <property type="evidence" value="ECO:0007669"/>
    <property type="project" value="InterPro"/>
</dbReference>
<evidence type="ECO:0000256" key="7">
    <source>
        <dbReference type="ARBA" id="ARBA00022967"/>
    </source>
</evidence>
<sequence>MVYELKQVSVNYSDRTALQNVSCTIREGRWISIIGQTGAGKSTFAKVLKGLIPAFNGEYRIDQRSVPRDSKGRIRVIPDIGFVFQYPEHQLFETTVYKELAFAPKMLGFSGEQIEQDIDRILPQVGLSKEILSCAPFQLSGGQKRRIAIASVLMLNPKLLILDEPTAGLDPLSRVDLLRTLKEWQQQDNRTLLFISHQMEDVAEYSDEVMVFHKGCLLGHIEARTLFLEKTELMEEAGLPLPEPVQLLKLAEELSGRKIEVRSCKEQDIFQSILPIWRGRGLLRNE</sequence>